<organism evidence="1 2">
    <name type="scientific">Candidatus Amulumruptor caecigallinarius</name>
    <dbReference type="NCBI Taxonomy" id="2109911"/>
    <lineage>
        <taxon>Bacteria</taxon>
        <taxon>Pseudomonadati</taxon>
        <taxon>Bacteroidota</taxon>
        <taxon>Bacteroidia</taxon>
        <taxon>Bacteroidales</taxon>
        <taxon>Muribaculaceae</taxon>
        <taxon>Candidatus Amulumruptor</taxon>
    </lineage>
</organism>
<reference evidence="1" key="1">
    <citation type="journal article" date="2021" name="PeerJ">
        <title>Extensive microbial diversity within the chicken gut microbiome revealed by metagenomics and culture.</title>
        <authorList>
            <person name="Gilroy R."/>
            <person name="Ravi A."/>
            <person name="Getino M."/>
            <person name="Pursley I."/>
            <person name="Horton D.L."/>
            <person name="Alikhan N.F."/>
            <person name="Baker D."/>
            <person name="Gharbi K."/>
            <person name="Hall N."/>
            <person name="Watson M."/>
            <person name="Adriaenssens E.M."/>
            <person name="Foster-Nyarko E."/>
            <person name="Jarju S."/>
            <person name="Secka A."/>
            <person name="Antonio M."/>
            <person name="Oren A."/>
            <person name="Chaudhuri R.R."/>
            <person name="La Ragione R."/>
            <person name="Hildebrand F."/>
            <person name="Pallen M.J."/>
        </authorList>
    </citation>
    <scope>NUCLEOTIDE SEQUENCE</scope>
    <source>
        <strain evidence="1">4100</strain>
    </source>
</reference>
<dbReference type="PROSITE" id="PS51257">
    <property type="entry name" value="PROKAR_LIPOPROTEIN"/>
    <property type="match status" value="1"/>
</dbReference>
<dbReference type="PROSITE" id="PS50853">
    <property type="entry name" value="FN3"/>
    <property type="match status" value="1"/>
</dbReference>
<gene>
    <name evidence="1" type="ORF">K8V47_08270</name>
</gene>
<name>A0A4Q0U9J5_9BACT</name>
<proteinExistence type="predicted"/>
<protein>
    <submittedName>
        <fullName evidence="1">DUF4960 domain-containing protein</fullName>
    </submittedName>
</protein>
<evidence type="ECO:0000313" key="2">
    <source>
        <dbReference type="Proteomes" id="UP000711407"/>
    </source>
</evidence>
<reference evidence="1" key="2">
    <citation type="submission" date="2021-09" db="EMBL/GenBank/DDBJ databases">
        <authorList>
            <person name="Gilroy R."/>
        </authorList>
    </citation>
    <scope>NUCLEOTIDE SEQUENCE</scope>
    <source>
        <strain evidence="1">4100</strain>
    </source>
</reference>
<dbReference type="AlphaFoldDB" id="A0A4Q0U9J5"/>
<accession>A0A4Q0U9J5</accession>
<dbReference type="InterPro" id="IPR003961">
    <property type="entry name" value="FN3_dom"/>
</dbReference>
<dbReference type="Pfam" id="PF16324">
    <property type="entry name" value="DUF4960"/>
    <property type="match status" value="1"/>
</dbReference>
<dbReference type="Gene3D" id="2.60.40.10">
    <property type="entry name" value="Immunoglobulins"/>
    <property type="match status" value="1"/>
</dbReference>
<dbReference type="Proteomes" id="UP000711407">
    <property type="component" value="Unassembled WGS sequence"/>
</dbReference>
<dbReference type="InterPro" id="IPR013783">
    <property type="entry name" value="Ig-like_fold"/>
</dbReference>
<comment type="caution">
    <text evidence="1">The sequence shown here is derived from an EMBL/GenBank/DDBJ whole genome shotgun (WGS) entry which is preliminary data.</text>
</comment>
<dbReference type="EMBL" id="DYXT01000043">
    <property type="protein sequence ID" value="HJE39733.1"/>
    <property type="molecule type" value="Genomic_DNA"/>
</dbReference>
<sequence length="494" mass="53573">MKKITSYGLMVIAMVIALMTGGCSDFTPEGAPDVPELPTVTNLKAEPQEFGILLTWTLPTNAAVEIEGVRITRNNGSAVDLDGPVTDYTVAGAEMGADNLYTVKVCYKGGYVSEGQSVSAVLPKRDLPDVTNLQASVSQRVVNLTWVLPVDMTDVTGISVLRDGTPVETLAANATSCELRKQPMGKDNEYTVRVVYADYYASEGVSKTVFVDLVPMKAAFLLLAPTPAALPDDDERAAADWFINQEDAMYIQVSDIAAIDTEEVSVIWIMVDREGQPYGWRNLPGGLGEDSTIEALKNFSAQGGSIYLSNMATQLAVPLGFVPDTMAPGTFSNGAGGDGTDVWTINPNLGWMFRPGGPNDGQQGFYDRTSHAIYEGLTFEDPNGFGYPNLPLIGPGRREDHNCLWDCNAFTGVMEPGKDVIERFENSNNCLVLATWGHVVDHCVAGLVDFNPTSEHGRCMANGFAAYEWNQNSGVNPYQRNIEQLTTNILNYLK</sequence>
<evidence type="ECO:0000313" key="1">
    <source>
        <dbReference type="EMBL" id="HJE39733.1"/>
    </source>
</evidence>
<dbReference type="InterPro" id="IPR032526">
    <property type="entry name" value="DUF4960"/>
</dbReference>